<proteinExistence type="predicted"/>
<dbReference type="InterPro" id="IPR025245">
    <property type="entry name" value="DUF4197"/>
</dbReference>
<evidence type="ECO:0000313" key="1">
    <source>
        <dbReference type="EMBL" id="BBD07453.1"/>
    </source>
</evidence>
<keyword evidence="2" id="KW-1185">Reference proteome</keyword>
<dbReference type="Pfam" id="PF13852">
    <property type="entry name" value="DUF4197"/>
    <property type="match status" value="1"/>
</dbReference>
<name>A0A2Z6AW87_9BACT</name>
<organism evidence="1 2">
    <name type="scientific">Desulfovibrio ferrophilus</name>
    <dbReference type="NCBI Taxonomy" id="241368"/>
    <lineage>
        <taxon>Bacteria</taxon>
        <taxon>Pseudomonadati</taxon>
        <taxon>Thermodesulfobacteriota</taxon>
        <taxon>Desulfovibrionia</taxon>
        <taxon>Desulfovibrionales</taxon>
        <taxon>Desulfovibrionaceae</taxon>
        <taxon>Desulfovibrio</taxon>
    </lineage>
</organism>
<dbReference type="RefSeq" id="WP_126376710.1">
    <property type="nucleotide sequence ID" value="NZ_AP017378.1"/>
</dbReference>
<protein>
    <recommendedName>
        <fullName evidence="3">DUF4197 domain-containing protein</fullName>
    </recommendedName>
</protein>
<dbReference type="AlphaFoldDB" id="A0A2Z6AW87"/>
<reference evidence="1 2" key="1">
    <citation type="journal article" date="2018" name="Sci. Adv.">
        <title>Multi-heme cytochromes provide a pathway for survival in energy-limited environments.</title>
        <authorList>
            <person name="Deng X."/>
            <person name="Dohmae N."/>
            <person name="Nealson K.H."/>
            <person name="Hashimoto K."/>
            <person name="Okamoto A."/>
        </authorList>
    </citation>
    <scope>NUCLEOTIDE SEQUENCE [LARGE SCALE GENOMIC DNA]</scope>
    <source>
        <strain evidence="1 2">IS5</strain>
    </source>
</reference>
<gene>
    <name evidence="1" type="ORF">DFE_0727</name>
</gene>
<accession>A0A2Z6AW87</accession>
<evidence type="ECO:0008006" key="3">
    <source>
        <dbReference type="Google" id="ProtNLM"/>
    </source>
</evidence>
<dbReference type="EMBL" id="AP017378">
    <property type="protein sequence ID" value="BBD07453.1"/>
    <property type="molecule type" value="Genomic_DNA"/>
</dbReference>
<dbReference type="KEGG" id="dfl:DFE_0727"/>
<sequence>MQRSNTLTILILVAIVIGLSPVAARGGWLDTVKEVAPVIIDDGGSKTGTSATSALSSDEVISGLKQALNVAVDKATSSLGSPGGYLDNLDVRIPMPSSLTRAEQMARGLGQDKLADEFITSMNRAAEQAAPETVSIFSNAIRKMSFADARAILNGPDDAATKYFERTSSAALIKRIRPIVEKATDSVGVTSKYKSFMGGVSTLGAVTGMQVDDLDGYVTDKATEGLFLMMAREEKMIRDNPVARTTDLLRKVFGSVGK</sequence>
<dbReference type="Proteomes" id="UP000269883">
    <property type="component" value="Chromosome"/>
</dbReference>
<evidence type="ECO:0000313" key="2">
    <source>
        <dbReference type="Proteomes" id="UP000269883"/>
    </source>
</evidence>
<dbReference type="OrthoDB" id="9789685at2"/>